<reference evidence="4" key="2">
    <citation type="submission" date="2012-11" db="EMBL/GenBank/DDBJ databases">
        <authorList>
            <person name="Kuo A."/>
            <person name="Curtis B.A."/>
            <person name="Tanifuji G."/>
            <person name="Burki F."/>
            <person name="Gruber A."/>
            <person name="Irimia M."/>
            <person name="Maruyama S."/>
            <person name="Arias M.C."/>
            <person name="Ball S.G."/>
            <person name="Gile G.H."/>
            <person name="Hirakawa Y."/>
            <person name="Hopkins J.F."/>
            <person name="Rensing S.A."/>
            <person name="Schmutz J."/>
            <person name="Symeonidi A."/>
            <person name="Elias M."/>
            <person name="Eveleigh R.J."/>
            <person name="Herman E.K."/>
            <person name="Klute M.J."/>
            <person name="Nakayama T."/>
            <person name="Obornik M."/>
            <person name="Reyes-Prieto A."/>
            <person name="Armbrust E.V."/>
            <person name="Aves S.J."/>
            <person name="Beiko R.G."/>
            <person name="Coutinho P."/>
            <person name="Dacks J.B."/>
            <person name="Durnford D.G."/>
            <person name="Fast N.M."/>
            <person name="Green B.R."/>
            <person name="Grisdale C."/>
            <person name="Hempe F."/>
            <person name="Henrissat B."/>
            <person name="Hoppner M.P."/>
            <person name="Ishida K.-I."/>
            <person name="Kim E."/>
            <person name="Koreny L."/>
            <person name="Kroth P.G."/>
            <person name="Liu Y."/>
            <person name="Malik S.-B."/>
            <person name="Maier U.G."/>
            <person name="McRose D."/>
            <person name="Mock T."/>
            <person name="Neilson J.A."/>
            <person name="Onodera N.T."/>
            <person name="Poole A.M."/>
            <person name="Pritham E.J."/>
            <person name="Richards T.A."/>
            <person name="Rocap G."/>
            <person name="Roy S.W."/>
            <person name="Sarai C."/>
            <person name="Schaack S."/>
            <person name="Shirato S."/>
            <person name="Slamovits C.H."/>
            <person name="Spencer D.F."/>
            <person name="Suzuki S."/>
            <person name="Worden A.Z."/>
            <person name="Zauner S."/>
            <person name="Barry K."/>
            <person name="Bell C."/>
            <person name="Bharti A.K."/>
            <person name="Crow J.A."/>
            <person name="Grimwood J."/>
            <person name="Kramer R."/>
            <person name="Lindquist E."/>
            <person name="Lucas S."/>
            <person name="Salamov A."/>
            <person name="McFadden G.I."/>
            <person name="Lane C.E."/>
            <person name="Keeling P.J."/>
            <person name="Gray M.W."/>
            <person name="Grigoriev I.V."/>
            <person name="Archibald J.M."/>
        </authorList>
    </citation>
    <scope>NUCLEOTIDE SEQUENCE</scope>
    <source>
        <strain evidence="4">CCMP2712</strain>
    </source>
</reference>
<dbReference type="RefSeq" id="XP_005830777.1">
    <property type="nucleotide sequence ID" value="XM_005830720.1"/>
</dbReference>
<keyword evidence="1" id="KW-0812">Transmembrane</keyword>
<dbReference type="HOGENOM" id="CLU_1838985_0_0_1"/>
<dbReference type="EMBL" id="JH993008">
    <property type="protein sequence ID" value="EKX43797.1"/>
    <property type="molecule type" value="Genomic_DNA"/>
</dbReference>
<evidence type="ECO:0000313" key="3">
    <source>
        <dbReference type="EnsemblProtists" id="EKX43797"/>
    </source>
</evidence>
<sequence>MPRKMQSMHVFAACVIGLMCTSLYLIHRHLPRHSEFLQQVQPHLHFTLQNQAMMLGSQDFNPIMSIPTQGLFLAPRARSLAMGKVCLDSCYDQFLVCTSGLGYRASRYHGNPINGNTADVIREKFPYCQHIYQDYCKPQC</sequence>
<dbReference type="EnsemblProtists" id="EKX43797">
    <property type="protein sequence ID" value="EKX43797"/>
    <property type="gene ID" value="GUITHDRAFT_110251"/>
</dbReference>
<dbReference type="GeneID" id="17300395"/>
<keyword evidence="1" id="KW-0472">Membrane</keyword>
<evidence type="ECO:0000313" key="2">
    <source>
        <dbReference type="EMBL" id="EKX43797.1"/>
    </source>
</evidence>
<dbReference type="Proteomes" id="UP000011087">
    <property type="component" value="Unassembled WGS sequence"/>
</dbReference>
<protein>
    <submittedName>
        <fullName evidence="2 3">Uncharacterized protein</fullName>
    </submittedName>
</protein>
<dbReference type="KEGG" id="gtt:GUITHDRAFT_110251"/>
<gene>
    <name evidence="2" type="ORF">GUITHDRAFT_110251</name>
</gene>
<dbReference type="PaxDb" id="55529-EKX43797"/>
<reference evidence="3" key="3">
    <citation type="submission" date="2015-06" db="UniProtKB">
        <authorList>
            <consortium name="EnsemblProtists"/>
        </authorList>
    </citation>
    <scope>IDENTIFICATION</scope>
</reference>
<proteinExistence type="predicted"/>
<evidence type="ECO:0000256" key="1">
    <source>
        <dbReference type="SAM" id="Phobius"/>
    </source>
</evidence>
<dbReference type="AlphaFoldDB" id="L1J674"/>
<organism evidence="2">
    <name type="scientific">Guillardia theta (strain CCMP2712)</name>
    <name type="common">Cryptophyte</name>
    <dbReference type="NCBI Taxonomy" id="905079"/>
    <lineage>
        <taxon>Eukaryota</taxon>
        <taxon>Cryptophyceae</taxon>
        <taxon>Pyrenomonadales</taxon>
        <taxon>Geminigeraceae</taxon>
        <taxon>Guillardia</taxon>
    </lineage>
</organism>
<name>L1J674_GUITC</name>
<evidence type="ECO:0000313" key="4">
    <source>
        <dbReference type="Proteomes" id="UP000011087"/>
    </source>
</evidence>
<reference evidence="2 4" key="1">
    <citation type="journal article" date="2012" name="Nature">
        <title>Algal genomes reveal evolutionary mosaicism and the fate of nucleomorphs.</title>
        <authorList>
            <consortium name="DOE Joint Genome Institute"/>
            <person name="Curtis B.A."/>
            <person name="Tanifuji G."/>
            <person name="Burki F."/>
            <person name="Gruber A."/>
            <person name="Irimia M."/>
            <person name="Maruyama S."/>
            <person name="Arias M.C."/>
            <person name="Ball S.G."/>
            <person name="Gile G.H."/>
            <person name="Hirakawa Y."/>
            <person name="Hopkins J.F."/>
            <person name="Kuo A."/>
            <person name="Rensing S.A."/>
            <person name="Schmutz J."/>
            <person name="Symeonidi A."/>
            <person name="Elias M."/>
            <person name="Eveleigh R.J."/>
            <person name="Herman E.K."/>
            <person name="Klute M.J."/>
            <person name="Nakayama T."/>
            <person name="Obornik M."/>
            <person name="Reyes-Prieto A."/>
            <person name="Armbrust E.V."/>
            <person name="Aves S.J."/>
            <person name="Beiko R.G."/>
            <person name="Coutinho P."/>
            <person name="Dacks J.B."/>
            <person name="Durnford D.G."/>
            <person name="Fast N.M."/>
            <person name="Green B.R."/>
            <person name="Grisdale C.J."/>
            <person name="Hempel F."/>
            <person name="Henrissat B."/>
            <person name="Hoppner M.P."/>
            <person name="Ishida K."/>
            <person name="Kim E."/>
            <person name="Koreny L."/>
            <person name="Kroth P.G."/>
            <person name="Liu Y."/>
            <person name="Malik S.B."/>
            <person name="Maier U.G."/>
            <person name="McRose D."/>
            <person name="Mock T."/>
            <person name="Neilson J.A."/>
            <person name="Onodera N.T."/>
            <person name="Poole A.M."/>
            <person name="Pritham E.J."/>
            <person name="Richards T.A."/>
            <person name="Rocap G."/>
            <person name="Roy S.W."/>
            <person name="Sarai C."/>
            <person name="Schaack S."/>
            <person name="Shirato S."/>
            <person name="Slamovits C.H."/>
            <person name="Spencer D.F."/>
            <person name="Suzuki S."/>
            <person name="Worden A.Z."/>
            <person name="Zauner S."/>
            <person name="Barry K."/>
            <person name="Bell C."/>
            <person name="Bharti A.K."/>
            <person name="Crow J.A."/>
            <person name="Grimwood J."/>
            <person name="Kramer R."/>
            <person name="Lindquist E."/>
            <person name="Lucas S."/>
            <person name="Salamov A."/>
            <person name="McFadden G.I."/>
            <person name="Lane C.E."/>
            <person name="Keeling P.J."/>
            <person name="Gray M.W."/>
            <person name="Grigoriev I.V."/>
            <person name="Archibald J.M."/>
        </authorList>
    </citation>
    <scope>NUCLEOTIDE SEQUENCE</scope>
    <source>
        <strain evidence="2 4">CCMP2712</strain>
    </source>
</reference>
<feature type="transmembrane region" description="Helical" evidence="1">
    <location>
        <begin position="6"/>
        <end position="26"/>
    </location>
</feature>
<accession>L1J674</accession>
<keyword evidence="4" id="KW-1185">Reference proteome</keyword>
<keyword evidence="1" id="KW-1133">Transmembrane helix</keyword>